<dbReference type="AlphaFoldDB" id="A0A4Q1BPZ1"/>
<dbReference type="EMBL" id="SDIL01000024">
    <property type="protein sequence ID" value="RXK39953.1"/>
    <property type="molecule type" value="Genomic_DNA"/>
</dbReference>
<evidence type="ECO:0000313" key="3">
    <source>
        <dbReference type="Proteomes" id="UP000289152"/>
    </source>
</evidence>
<evidence type="ECO:0000256" key="1">
    <source>
        <dbReference type="SAM" id="MobiDB-lite"/>
    </source>
</evidence>
<dbReference type="InParanoid" id="A0A4Q1BPZ1"/>
<reference evidence="2 3" key="1">
    <citation type="submission" date="2016-06" db="EMBL/GenBank/DDBJ databases">
        <title>Evolution of pathogenesis and genome organization in the Tremellales.</title>
        <authorList>
            <person name="Cuomo C."/>
            <person name="Litvintseva A."/>
            <person name="Heitman J."/>
            <person name="Chen Y."/>
            <person name="Sun S."/>
            <person name="Springer D."/>
            <person name="Dromer F."/>
            <person name="Young S."/>
            <person name="Zeng Q."/>
            <person name="Chapman S."/>
            <person name="Gujja S."/>
            <person name="Saif S."/>
            <person name="Birren B."/>
        </authorList>
    </citation>
    <scope>NUCLEOTIDE SEQUENCE [LARGE SCALE GENOMIC DNA]</scope>
    <source>
        <strain evidence="2 3">ATCC 28783</strain>
    </source>
</reference>
<dbReference type="Proteomes" id="UP000289152">
    <property type="component" value="Unassembled WGS sequence"/>
</dbReference>
<accession>A0A4Q1BPZ1</accession>
<organism evidence="2 3">
    <name type="scientific">Tremella mesenterica</name>
    <name type="common">Jelly fungus</name>
    <dbReference type="NCBI Taxonomy" id="5217"/>
    <lineage>
        <taxon>Eukaryota</taxon>
        <taxon>Fungi</taxon>
        <taxon>Dikarya</taxon>
        <taxon>Basidiomycota</taxon>
        <taxon>Agaricomycotina</taxon>
        <taxon>Tremellomycetes</taxon>
        <taxon>Tremellales</taxon>
        <taxon>Tremellaceae</taxon>
        <taxon>Tremella</taxon>
    </lineage>
</organism>
<protein>
    <submittedName>
        <fullName evidence="2">Uncharacterized protein</fullName>
    </submittedName>
</protein>
<evidence type="ECO:0000313" key="2">
    <source>
        <dbReference type="EMBL" id="RXK39953.1"/>
    </source>
</evidence>
<gene>
    <name evidence="2" type="ORF">M231_02748</name>
</gene>
<proteinExistence type="predicted"/>
<feature type="region of interest" description="Disordered" evidence="1">
    <location>
        <begin position="1"/>
        <end position="51"/>
    </location>
</feature>
<sequence length="180" mass="18593">MSEAGSNTPPPGAPKRKPVDLPSDSGEEEGNDDAKQTLSVSSAPTQSPMTTVGAFSAITQMSAVSAALNDPDEDMEMYAGPGRSISAARSAPSHRQDAQSSKLTSARNARVRKQVLAPSSRTGAPSRRVVKSTLPRASGSAGRLVRKRAPRTSESTLPGGGSVNVDKASTNEDSDVEMGD</sequence>
<comment type="caution">
    <text evidence="2">The sequence shown here is derived from an EMBL/GenBank/DDBJ whole genome shotgun (WGS) entry which is preliminary data.</text>
</comment>
<keyword evidence="3" id="KW-1185">Reference proteome</keyword>
<feature type="compositionally biased region" description="Polar residues" evidence="1">
    <location>
        <begin position="98"/>
        <end position="107"/>
    </location>
</feature>
<feature type="compositionally biased region" description="Polar residues" evidence="1">
    <location>
        <begin position="36"/>
        <end position="50"/>
    </location>
</feature>
<name>A0A4Q1BPZ1_TREME</name>
<dbReference type="VEuPathDB" id="FungiDB:TREMEDRAFT_62005"/>
<feature type="region of interest" description="Disordered" evidence="1">
    <location>
        <begin position="72"/>
        <end position="180"/>
    </location>
</feature>